<keyword evidence="2" id="KW-1133">Transmembrane helix</keyword>
<evidence type="ECO:0000313" key="5">
    <source>
        <dbReference type="Proteomes" id="UP001239167"/>
    </source>
</evidence>
<feature type="transmembrane region" description="Helical" evidence="2">
    <location>
        <begin position="12"/>
        <end position="41"/>
    </location>
</feature>
<comment type="caution">
    <text evidence="4">The sequence shown here is derived from an EMBL/GenBank/DDBJ whole genome shotgun (WGS) entry which is preliminary data.</text>
</comment>
<keyword evidence="4" id="KW-0969">Cilium</keyword>
<protein>
    <submittedName>
        <fullName evidence="4">Flagellar motor protein MotB</fullName>
    </submittedName>
</protein>
<sequence>MDNHDYNFKEPWYLKFFVVIPLILLSMAIPGLAILLIPIYFMKSKKIKEHCINISNYSKEALEKMETESANIIENANIEANTIKINMQNHLVDLNAKIANKQSIIDETIKEATKQADFKLTDKKNELDYINAEIDKKSFYMDEINTLKDEINSLETKMTSRQDKIARLMSIQKSVNRAIKVYLKHAKTTTDDQIILPQNLISDIETLAPAITLKLHCMDYKDLRKAFRANNKLITDTLERYEDRYTTKTNKAIYQLMVIGLQAELQNVLYTLTYSKLQDGIISIKNVINKYLNIARDGSQTISSTLAKFIGEVEPFFIDAAKIEYEYYVKKEAAKQEQMALRAQMREEAEEQRRLKEEQEQIEKEESKYKSEIDNINQQLQNSNDDEKNQELLAKIKELEEQLKGVNTKKEDILNLQNGKAGYVYVISNLGSFGDDVFKIGMTRRLDPQERIDELGSASVPFKFDVHSFIFSKDAVKLESDLHAALDEKRLNKVNSRKEFFKVSIDELEELVNEYDSTAEFNTTMSAEQYRQSLSLLDKTNDTYDDEVTSA</sequence>
<keyword evidence="1" id="KW-0175">Coiled coil</keyword>
<reference evidence="4 5" key="1">
    <citation type="submission" date="2023-07" db="EMBL/GenBank/DDBJ databases">
        <title>Genomic Encyclopedia of Type Strains, Phase IV (KMG-IV): sequencing the most valuable type-strain genomes for metagenomic binning, comparative biology and taxonomic classification.</title>
        <authorList>
            <person name="Goeker M."/>
        </authorList>
    </citation>
    <scope>NUCLEOTIDE SEQUENCE [LARGE SCALE GENOMIC DNA]</scope>
    <source>
        <strain evidence="4 5">DSM 16980</strain>
    </source>
</reference>
<dbReference type="EMBL" id="JAUSUE010000024">
    <property type="protein sequence ID" value="MDQ0204968.1"/>
    <property type="molecule type" value="Genomic_DNA"/>
</dbReference>
<keyword evidence="2" id="KW-0812">Transmembrane</keyword>
<organism evidence="4 5">
    <name type="scientific">Pectinatus haikarae</name>
    <dbReference type="NCBI Taxonomy" id="349096"/>
    <lineage>
        <taxon>Bacteria</taxon>
        <taxon>Bacillati</taxon>
        <taxon>Bacillota</taxon>
        <taxon>Negativicutes</taxon>
        <taxon>Selenomonadales</taxon>
        <taxon>Selenomonadaceae</taxon>
        <taxon>Pectinatus</taxon>
    </lineage>
</organism>
<accession>A0ABT9YAW2</accession>
<feature type="domain" description="Bacteriophage T5 Orf172 DNA-binding" evidence="3">
    <location>
        <begin position="432"/>
        <end position="515"/>
    </location>
</feature>
<evidence type="ECO:0000256" key="2">
    <source>
        <dbReference type="SAM" id="Phobius"/>
    </source>
</evidence>
<keyword evidence="5" id="KW-1185">Reference proteome</keyword>
<evidence type="ECO:0000313" key="4">
    <source>
        <dbReference type="EMBL" id="MDQ0204968.1"/>
    </source>
</evidence>
<dbReference type="RefSeq" id="WP_307225248.1">
    <property type="nucleotide sequence ID" value="NZ_CP116940.1"/>
</dbReference>
<dbReference type="Proteomes" id="UP001239167">
    <property type="component" value="Unassembled WGS sequence"/>
</dbReference>
<feature type="coiled-coil region" evidence="1">
    <location>
        <begin position="331"/>
        <end position="416"/>
    </location>
</feature>
<keyword evidence="4" id="KW-0966">Cell projection</keyword>
<gene>
    <name evidence="4" type="ORF">J2S01_002702</name>
</gene>
<feature type="coiled-coil region" evidence="1">
    <location>
        <begin position="137"/>
        <end position="164"/>
    </location>
</feature>
<name>A0ABT9YAW2_9FIRM</name>
<keyword evidence="2" id="KW-0472">Membrane</keyword>
<evidence type="ECO:0000256" key="1">
    <source>
        <dbReference type="SAM" id="Coils"/>
    </source>
</evidence>
<keyword evidence="4" id="KW-0282">Flagellum</keyword>
<proteinExistence type="predicted"/>
<dbReference type="Pfam" id="PF13455">
    <property type="entry name" value="MUG113"/>
    <property type="match status" value="1"/>
</dbReference>
<evidence type="ECO:0000259" key="3">
    <source>
        <dbReference type="SMART" id="SM00974"/>
    </source>
</evidence>
<dbReference type="SMART" id="SM00974">
    <property type="entry name" value="T5orf172"/>
    <property type="match status" value="1"/>
</dbReference>
<dbReference type="InterPro" id="IPR018306">
    <property type="entry name" value="Phage_T5_Orf172_DNA-bd"/>
</dbReference>